<gene>
    <name evidence="2" type="ORF">EDC64_106184</name>
</gene>
<dbReference type="RefSeq" id="WP_165933734.1">
    <property type="nucleotide sequence ID" value="NZ_SMAI01000006.1"/>
</dbReference>
<dbReference type="InterPro" id="IPR008990">
    <property type="entry name" value="Elect_transpt_acc-like_dom_sf"/>
</dbReference>
<dbReference type="SUPFAM" id="SSF50090">
    <property type="entry name" value="Electron transport accessory proteins"/>
    <property type="match status" value="1"/>
</dbReference>
<dbReference type="Gene3D" id="1.10.472.20">
    <property type="entry name" value="Nitrile hydratase, beta subunit"/>
    <property type="match status" value="1"/>
</dbReference>
<dbReference type="EMBL" id="SMAI01000006">
    <property type="protein sequence ID" value="TCT04752.1"/>
    <property type="molecule type" value="Genomic_DNA"/>
</dbReference>
<reference evidence="2 3" key="1">
    <citation type="submission" date="2019-03" db="EMBL/GenBank/DDBJ databases">
        <title>Genomic Encyclopedia of Type Strains, Phase IV (KMG-IV): sequencing the most valuable type-strain genomes for metagenomic binning, comparative biology and taxonomic classification.</title>
        <authorList>
            <person name="Goeker M."/>
        </authorList>
    </citation>
    <scope>NUCLEOTIDE SEQUENCE [LARGE SCALE GENOMIC DNA]</scope>
    <source>
        <strain evidence="2 3">DSM 9035</strain>
    </source>
</reference>
<dbReference type="Proteomes" id="UP000294664">
    <property type="component" value="Unassembled WGS sequence"/>
</dbReference>
<evidence type="ECO:0000259" key="1">
    <source>
        <dbReference type="Pfam" id="PF21006"/>
    </source>
</evidence>
<sequence>MADRLITDVGGLPAGEVPREEVPQLYWEKLMIAMFNVLVAKGFLTLDEFRRAVEEMSPETYRKTSFYNRRLDCIARLLDEKGLISADVLARRTDAILAAGTRDHVG</sequence>
<keyword evidence="3" id="KW-1185">Reference proteome</keyword>
<evidence type="ECO:0000313" key="2">
    <source>
        <dbReference type="EMBL" id="TCT04752.1"/>
    </source>
</evidence>
<evidence type="ECO:0000313" key="3">
    <source>
        <dbReference type="Proteomes" id="UP000294664"/>
    </source>
</evidence>
<protein>
    <submittedName>
        <fullName evidence="2">Nitrile hydratase beta subunit</fullName>
    </submittedName>
</protein>
<dbReference type="Pfam" id="PF21006">
    <property type="entry name" value="NHase_beta_N"/>
    <property type="match status" value="1"/>
</dbReference>
<dbReference type="AlphaFoldDB" id="A0A4R3LVY7"/>
<name>A0A4R3LVY7_9HYPH</name>
<organism evidence="2 3">
    <name type="scientific">Aquabacter spiritensis</name>
    <dbReference type="NCBI Taxonomy" id="933073"/>
    <lineage>
        <taxon>Bacteria</taxon>
        <taxon>Pseudomonadati</taxon>
        <taxon>Pseudomonadota</taxon>
        <taxon>Alphaproteobacteria</taxon>
        <taxon>Hyphomicrobiales</taxon>
        <taxon>Xanthobacteraceae</taxon>
        <taxon>Aquabacter</taxon>
    </lineage>
</organism>
<accession>A0A4R3LVY7</accession>
<dbReference type="InterPro" id="IPR042262">
    <property type="entry name" value="CN_hydtase_beta_C"/>
</dbReference>
<dbReference type="InterPro" id="IPR049054">
    <property type="entry name" value="CN_hydtase_beta-like_N"/>
</dbReference>
<comment type="caution">
    <text evidence="2">The sequence shown here is derived from an EMBL/GenBank/DDBJ whole genome shotgun (WGS) entry which is preliminary data.</text>
</comment>
<feature type="domain" description="Nitrile hydratase beta subunit-like N-terminal" evidence="1">
    <location>
        <begin position="6"/>
        <end position="99"/>
    </location>
</feature>
<proteinExistence type="predicted"/>